<dbReference type="PROSITE" id="PS51078">
    <property type="entry name" value="ICLR_ED"/>
    <property type="match status" value="1"/>
</dbReference>
<dbReference type="InterPro" id="IPR050707">
    <property type="entry name" value="HTH_MetabolicPath_Reg"/>
</dbReference>
<dbReference type="PANTHER" id="PTHR30136:SF7">
    <property type="entry name" value="HTH-TYPE TRANSCRIPTIONAL REGULATOR KDGR-RELATED"/>
    <property type="match status" value="1"/>
</dbReference>
<dbReference type="EMBL" id="SGWV01000015">
    <property type="protein sequence ID" value="RZS46684.1"/>
    <property type="molecule type" value="Genomic_DNA"/>
</dbReference>
<dbReference type="SUPFAM" id="SSF46785">
    <property type="entry name" value="Winged helix' DNA-binding domain"/>
    <property type="match status" value="1"/>
</dbReference>
<feature type="region of interest" description="Disordered" evidence="4">
    <location>
        <begin position="265"/>
        <end position="289"/>
    </location>
</feature>
<dbReference type="InterPro" id="IPR036388">
    <property type="entry name" value="WH-like_DNA-bd_sf"/>
</dbReference>
<keyword evidence="3" id="KW-0804">Transcription</keyword>
<protein>
    <submittedName>
        <fullName evidence="6">IclR family transcriptional regulator</fullName>
    </submittedName>
</protein>
<accession>A0A4Q7L9K4</accession>
<proteinExistence type="predicted"/>
<comment type="caution">
    <text evidence="6">The sequence shown here is derived from an EMBL/GenBank/DDBJ whole genome shotgun (WGS) entry which is preliminary data.</text>
</comment>
<evidence type="ECO:0000259" key="5">
    <source>
        <dbReference type="PROSITE" id="PS51078"/>
    </source>
</evidence>
<dbReference type="GO" id="GO:0003677">
    <property type="term" value="F:DNA binding"/>
    <property type="evidence" value="ECO:0007669"/>
    <property type="project" value="UniProtKB-KW"/>
</dbReference>
<evidence type="ECO:0000256" key="2">
    <source>
        <dbReference type="ARBA" id="ARBA00023125"/>
    </source>
</evidence>
<organism evidence="6 7">
    <name type="scientific">Sphaerotilus mobilis</name>
    <dbReference type="NCBI Taxonomy" id="47994"/>
    <lineage>
        <taxon>Bacteria</taxon>
        <taxon>Pseudomonadati</taxon>
        <taxon>Pseudomonadota</taxon>
        <taxon>Betaproteobacteria</taxon>
        <taxon>Burkholderiales</taxon>
        <taxon>Sphaerotilaceae</taxon>
        <taxon>Sphaerotilus</taxon>
    </lineage>
</organism>
<dbReference type="InterPro" id="IPR014757">
    <property type="entry name" value="Tscrpt_reg_IclR_C"/>
</dbReference>
<dbReference type="PANTHER" id="PTHR30136">
    <property type="entry name" value="HELIX-TURN-HELIX TRANSCRIPTIONAL REGULATOR, ICLR FAMILY"/>
    <property type="match status" value="1"/>
</dbReference>
<dbReference type="InterPro" id="IPR029016">
    <property type="entry name" value="GAF-like_dom_sf"/>
</dbReference>
<sequence>MNVDKNETTPVADAESRSYSAPALEKGLDILEALCRSEHPMSQKDIANLLGRSVGEIYRMMACLVNRNYVTLVDETNYGITTKLFELAHVNPPTHRLLFEATPVMQRLASELDQSCHLTVYGQGKQVVLSKVDTPSGMGFAVRAGAELDVLISASGRVLLAFQDDETRKLRIEESLQRRPEQADPQIDSILDQIRVAGFESIPSVQVRGLWAVSFPVLDTQGRAIAALTVPYAERLDQTQRKSIPEVTEALGSAARNLSRRVGGMVSAGAMESPERDAPSRRAARNGGR</sequence>
<dbReference type="InterPro" id="IPR005471">
    <property type="entry name" value="Tscrpt_reg_IclR_N"/>
</dbReference>
<dbReference type="Gene3D" id="3.30.450.40">
    <property type="match status" value="1"/>
</dbReference>
<dbReference type="SMART" id="SM00346">
    <property type="entry name" value="HTH_ICLR"/>
    <property type="match status" value="1"/>
</dbReference>
<name>A0A4Q7L9K4_9BURK</name>
<dbReference type="InterPro" id="IPR036390">
    <property type="entry name" value="WH_DNA-bd_sf"/>
</dbReference>
<gene>
    <name evidence="6" type="ORF">EV685_4103</name>
</gene>
<evidence type="ECO:0000256" key="3">
    <source>
        <dbReference type="ARBA" id="ARBA00023163"/>
    </source>
</evidence>
<dbReference type="Gene3D" id="1.10.10.10">
    <property type="entry name" value="Winged helix-like DNA-binding domain superfamily/Winged helix DNA-binding domain"/>
    <property type="match status" value="1"/>
</dbReference>
<reference evidence="6 7" key="1">
    <citation type="submission" date="2019-02" db="EMBL/GenBank/DDBJ databases">
        <title>Genomic Encyclopedia of Type Strains, Phase IV (KMG-IV): sequencing the most valuable type-strain genomes for metagenomic binning, comparative biology and taxonomic classification.</title>
        <authorList>
            <person name="Goeker M."/>
        </authorList>
    </citation>
    <scope>NUCLEOTIDE SEQUENCE [LARGE SCALE GENOMIC DNA]</scope>
    <source>
        <strain evidence="6 7">DSM 10617</strain>
    </source>
</reference>
<dbReference type="OrthoDB" id="9807558at2"/>
<dbReference type="SUPFAM" id="SSF55781">
    <property type="entry name" value="GAF domain-like"/>
    <property type="match status" value="1"/>
</dbReference>
<feature type="domain" description="IclR-ED" evidence="5">
    <location>
        <begin position="83"/>
        <end position="264"/>
    </location>
</feature>
<dbReference type="GO" id="GO:0045892">
    <property type="term" value="P:negative regulation of DNA-templated transcription"/>
    <property type="evidence" value="ECO:0007669"/>
    <property type="project" value="TreeGrafter"/>
</dbReference>
<evidence type="ECO:0000313" key="6">
    <source>
        <dbReference type="EMBL" id="RZS46684.1"/>
    </source>
</evidence>
<keyword evidence="2" id="KW-0238">DNA-binding</keyword>
<evidence type="ECO:0000256" key="1">
    <source>
        <dbReference type="ARBA" id="ARBA00023015"/>
    </source>
</evidence>
<dbReference type="AlphaFoldDB" id="A0A4Q7L9K4"/>
<evidence type="ECO:0000256" key="4">
    <source>
        <dbReference type="SAM" id="MobiDB-lite"/>
    </source>
</evidence>
<dbReference type="RefSeq" id="WP_130483914.1">
    <property type="nucleotide sequence ID" value="NZ_SGWV01000015.1"/>
</dbReference>
<dbReference type="Pfam" id="PF09339">
    <property type="entry name" value="HTH_IclR"/>
    <property type="match status" value="1"/>
</dbReference>
<dbReference type="Proteomes" id="UP000293433">
    <property type="component" value="Unassembled WGS sequence"/>
</dbReference>
<keyword evidence="1" id="KW-0805">Transcription regulation</keyword>
<keyword evidence="7" id="KW-1185">Reference proteome</keyword>
<evidence type="ECO:0000313" key="7">
    <source>
        <dbReference type="Proteomes" id="UP000293433"/>
    </source>
</evidence>
<dbReference type="Pfam" id="PF01614">
    <property type="entry name" value="IclR_C"/>
    <property type="match status" value="1"/>
</dbReference>
<dbReference type="GO" id="GO:0003700">
    <property type="term" value="F:DNA-binding transcription factor activity"/>
    <property type="evidence" value="ECO:0007669"/>
    <property type="project" value="TreeGrafter"/>
</dbReference>